<accession>A0AAD6DZU4</accession>
<protein>
    <submittedName>
        <fullName evidence="1">Uncharacterized protein</fullName>
    </submittedName>
</protein>
<proteinExistence type="predicted"/>
<organism evidence="1 2">
    <name type="scientific">Penicillium hordei</name>
    <dbReference type="NCBI Taxonomy" id="40994"/>
    <lineage>
        <taxon>Eukaryota</taxon>
        <taxon>Fungi</taxon>
        <taxon>Dikarya</taxon>
        <taxon>Ascomycota</taxon>
        <taxon>Pezizomycotina</taxon>
        <taxon>Eurotiomycetes</taxon>
        <taxon>Eurotiomycetidae</taxon>
        <taxon>Eurotiales</taxon>
        <taxon>Aspergillaceae</taxon>
        <taxon>Penicillium</taxon>
    </lineage>
</organism>
<keyword evidence="2" id="KW-1185">Reference proteome</keyword>
<dbReference type="RefSeq" id="XP_056751262.1">
    <property type="nucleotide sequence ID" value="XM_056899186.1"/>
</dbReference>
<sequence length="96" mass="10830">MALELGVLPQHLPFECVHIAAAMEMVIGNMDDELLLMCRKNIQKIITMKSFTLENTPGRRKSLRRNASGPDTYLRDRGLLKGFAQQLTRILSGFPT</sequence>
<dbReference type="EMBL" id="JAQJAE010000004">
    <property type="protein sequence ID" value="KAJ5598047.1"/>
    <property type="molecule type" value="Genomic_DNA"/>
</dbReference>
<dbReference type="Proteomes" id="UP001213799">
    <property type="component" value="Unassembled WGS sequence"/>
</dbReference>
<name>A0AAD6DZU4_9EURO</name>
<reference evidence="1" key="1">
    <citation type="journal article" date="2023" name="IMA Fungus">
        <title>Comparative genomic study of the Penicillium genus elucidates a diverse pangenome and 15 lateral gene transfer events.</title>
        <authorList>
            <person name="Petersen C."/>
            <person name="Sorensen T."/>
            <person name="Nielsen M.R."/>
            <person name="Sondergaard T.E."/>
            <person name="Sorensen J.L."/>
            <person name="Fitzpatrick D.A."/>
            <person name="Frisvad J.C."/>
            <person name="Nielsen K.L."/>
        </authorList>
    </citation>
    <scope>NUCLEOTIDE SEQUENCE</scope>
    <source>
        <strain evidence="1">IBT 12815</strain>
    </source>
</reference>
<gene>
    <name evidence="1" type="ORF">N7537_008131</name>
</gene>
<comment type="caution">
    <text evidence="1">The sequence shown here is derived from an EMBL/GenBank/DDBJ whole genome shotgun (WGS) entry which is preliminary data.</text>
</comment>
<reference evidence="1" key="2">
    <citation type="submission" date="2023-01" db="EMBL/GenBank/DDBJ databases">
        <authorList>
            <person name="Petersen C."/>
        </authorList>
    </citation>
    <scope>NUCLEOTIDE SEQUENCE</scope>
    <source>
        <strain evidence="1">IBT 12815</strain>
    </source>
</reference>
<dbReference type="AlphaFoldDB" id="A0AAD6DZU4"/>
<evidence type="ECO:0000313" key="1">
    <source>
        <dbReference type="EMBL" id="KAJ5598047.1"/>
    </source>
</evidence>
<dbReference type="GeneID" id="81589428"/>
<evidence type="ECO:0000313" key="2">
    <source>
        <dbReference type="Proteomes" id="UP001213799"/>
    </source>
</evidence>